<keyword evidence="6" id="KW-0472">Membrane</keyword>
<keyword evidence="6" id="KW-1133">Transmembrane helix</keyword>
<protein>
    <recommendedName>
        <fullName evidence="2">ferric-chelate reductase (NADPH)</fullName>
        <ecNumber evidence="2">1.16.1.9</ecNumber>
    </recommendedName>
</protein>
<comment type="caution">
    <text evidence="8">The sequence shown here is derived from an EMBL/GenBank/DDBJ whole genome shotgun (WGS) entry which is preliminary data.</text>
</comment>
<dbReference type="STRING" id="1077348.A0A2G8S0E0"/>
<evidence type="ECO:0000313" key="8">
    <source>
        <dbReference type="EMBL" id="PIL27018.1"/>
    </source>
</evidence>
<organism evidence="8 9">
    <name type="scientific">Ganoderma sinense ZZ0214-1</name>
    <dbReference type="NCBI Taxonomy" id="1077348"/>
    <lineage>
        <taxon>Eukaryota</taxon>
        <taxon>Fungi</taxon>
        <taxon>Dikarya</taxon>
        <taxon>Basidiomycota</taxon>
        <taxon>Agaricomycotina</taxon>
        <taxon>Agaricomycetes</taxon>
        <taxon>Polyporales</taxon>
        <taxon>Polyporaceae</taxon>
        <taxon>Ganoderma</taxon>
    </lineage>
</organism>
<dbReference type="GO" id="GO:0015677">
    <property type="term" value="P:copper ion import"/>
    <property type="evidence" value="ECO:0007669"/>
    <property type="project" value="TreeGrafter"/>
</dbReference>
<keyword evidence="4" id="KW-1003">Cell membrane</keyword>
<dbReference type="EMBL" id="AYKW01000034">
    <property type="protein sequence ID" value="PIL27018.1"/>
    <property type="molecule type" value="Genomic_DNA"/>
</dbReference>
<dbReference type="SUPFAM" id="SSF63380">
    <property type="entry name" value="Riboflavin synthase domain-like"/>
    <property type="match status" value="1"/>
</dbReference>
<dbReference type="InterPro" id="IPR017938">
    <property type="entry name" value="Riboflavin_synthase-like_b-brl"/>
</dbReference>
<dbReference type="CDD" id="cd06186">
    <property type="entry name" value="NOX_Duox_like_FAD_NADP"/>
    <property type="match status" value="1"/>
</dbReference>
<feature type="transmembrane region" description="Helical" evidence="6">
    <location>
        <begin position="209"/>
        <end position="227"/>
    </location>
</feature>
<feature type="domain" description="FAD-binding FR-type" evidence="7">
    <location>
        <begin position="226"/>
        <end position="352"/>
    </location>
</feature>
<accession>A0A2G8S0E0</accession>
<dbReference type="PROSITE" id="PS51384">
    <property type="entry name" value="FAD_FR"/>
    <property type="match status" value="1"/>
</dbReference>
<feature type="transmembrane region" description="Helical" evidence="6">
    <location>
        <begin position="143"/>
        <end position="163"/>
    </location>
</feature>
<gene>
    <name evidence="8" type="ORF">GSI_10157</name>
</gene>
<name>A0A2G8S0E0_9APHY</name>
<dbReference type="InterPro" id="IPR051410">
    <property type="entry name" value="Ferric/Cupric_Reductase"/>
</dbReference>
<dbReference type="PANTHER" id="PTHR32361:SF9">
    <property type="entry name" value="FERRIC REDUCTASE TRANSMEMBRANE COMPONENT 3-RELATED"/>
    <property type="match status" value="1"/>
</dbReference>
<sequence>MGLVLSILEPSLSGRAGPQGLNASVAFWTDIAIVCVAGLAFILTLPRAVARLGPGGGWSNGHYFRSRGRARPAKIIQRDSVSSQRYLMGDVRTEVEINIDTYPPPPATSDSVPITRKPVHVKACQARFPFVMRAVRTPTIGRVRLGGVMICALYFGVLLYATLHKSSVFKDPRRAGWVAISQIPVVYVLATKNNVLCVAWGTAYDRISFHMPAAIPYAIAGTVFYGLDRILRILKTRIVTATITTIPEMYSTQLAIPQINAGWRAGQFVRIRVLSGGSGVRGWLVSHPFTIACGGIGEGGAPYGLTLLIKNSGRWTKRLYDVSMAKQRASDLTTTIQVKVLIEGPYGGFGYTLPHSFFGALYVVGGAGISFGLAGIQEAVQHAQAGTSTLRVVDLVWSVRHPDCLVPLLPTFSSLLAQAAAANLKLGISVFYTRAVTLDHEFKDYVLPMDLRLEPGHRRLQNMVQDVVDRTLRTIERGEELRGVFIGTCGPANLSDPIREVIGDLDCTGLSSRVGGIELHEEIFALD</sequence>
<dbReference type="Pfam" id="PF08022">
    <property type="entry name" value="FAD_binding_8"/>
    <property type="match status" value="1"/>
</dbReference>
<keyword evidence="9" id="KW-1185">Reference proteome</keyword>
<dbReference type="InterPro" id="IPR013112">
    <property type="entry name" value="FAD-bd_8"/>
</dbReference>
<dbReference type="GO" id="GO:0006826">
    <property type="term" value="P:iron ion transport"/>
    <property type="evidence" value="ECO:0007669"/>
    <property type="project" value="TreeGrafter"/>
</dbReference>
<evidence type="ECO:0000256" key="1">
    <source>
        <dbReference type="ARBA" id="ARBA00004651"/>
    </source>
</evidence>
<dbReference type="Proteomes" id="UP000230002">
    <property type="component" value="Unassembled WGS sequence"/>
</dbReference>
<keyword evidence="3" id="KW-0813">Transport</keyword>
<comment type="subcellular location">
    <subcellularLocation>
        <location evidence="1">Cell membrane</location>
        <topology evidence="1">Multi-pass membrane protein</topology>
    </subcellularLocation>
</comment>
<dbReference type="AlphaFoldDB" id="A0A2G8S0E0"/>
<dbReference type="GO" id="GO:0006879">
    <property type="term" value="P:intracellular iron ion homeostasis"/>
    <property type="evidence" value="ECO:0007669"/>
    <property type="project" value="TreeGrafter"/>
</dbReference>
<evidence type="ECO:0000256" key="6">
    <source>
        <dbReference type="SAM" id="Phobius"/>
    </source>
</evidence>
<dbReference type="InterPro" id="IPR039261">
    <property type="entry name" value="FNR_nucleotide-bd"/>
</dbReference>
<dbReference type="GO" id="GO:0052851">
    <property type="term" value="F:ferric-chelate reductase (NADPH) activity"/>
    <property type="evidence" value="ECO:0007669"/>
    <property type="project" value="UniProtKB-EC"/>
</dbReference>
<dbReference type="PANTHER" id="PTHR32361">
    <property type="entry name" value="FERRIC/CUPRIC REDUCTASE TRANSMEMBRANE COMPONENT"/>
    <property type="match status" value="1"/>
</dbReference>
<comment type="catalytic activity">
    <reaction evidence="5">
        <text>2 a Fe(II)-siderophore + NADP(+) + H(+) = 2 a Fe(III)-siderophore + NADPH</text>
        <dbReference type="Rhea" id="RHEA:28795"/>
        <dbReference type="Rhea" id="RHEA-COMP:11342"/>
        <dbReference type="Rhea" id="RHEA-COMP:11344"/>
        <dbReference type="ChEBI" id="CHEBI:15378"/>
        <dbReference type="ChEBI" id="CHEBI:29033"/>
        <dbReference type="ChEBI" id="CHEBI:29034"/>
        <dbReference type="ChEBI" id="CHEBI:57783"/>
        <dbReference type="ChEBI" id="CHEBI:58349"/>
        <dbReference type="EC" id="1.16.1.9"/>
    </reaction>
</comment>
<evidence type="ECO:0000313" key="9">
    <source>
        <dbReference type="Proteomes" id="UP000230002"/>
    </source>
</evidence>
<evidence type="ECO:0000256" key="4">
    <source>
        <dbReference type="ARBA" id="ARBA00022475"/>
    </source>
</evidence>
<dbReference type="Gene3D" id="3.40.50.80">
    <property type="entry name" value="Nucleotide-binding domain of ferredoxin-NADP reductase (FNR) module"/>
    <property type="match status" value="1"/>
</dbReference>
<feature type="transmembrane region" description="Helical" evidence="6">
    <location>
        <begin position="25"/>
        <end position="45"/>
    </location>
</feature>
<keyword evidence="6" id="KW-0812">Transmembrane</keyword>
<evidence type="ECO:0000256" key="2">
    <source>
        <dbReference type="ARBA" id="ARBA00012668"/>
    </source>
</evidence>
<evidence type="ECO:0000256" key="3">
    <source>
        <dbReference type="ARBA" id="ARBA00022448"/>
    </source>
</evidence>
<dbReference type="InterPro" id="IPR017927">
    <property type="entry name" value="FAD-bd_FR_type"/>
</dbReference>
<dbReference type="EC" id="1.16.1.9" evidence="2"/>
<evidence type="ECO:0000256" key="5">
    <source>
        <dbReference type="ARBA" id="ARBA00048483"/>
    </source>
</evidence>
<dbReference type="GO" id="GO:0005886">
    <property type="term" value="C:plasma membrane"/>
    <property type="evidence" value="ECO:0007669"/>
    <property type="project" value="UniProtKB-SubCell"/>
</dbReference>
<dbReference type="OrthoDB" id="17725at2759"/>
<evidence type="ECO:0000259" key="7">
    <source>
        <dbReference type="PROSITE" id="PS51384"/>
    </source>
</evidence>
<reference evidence="8 9" key="1">
    <citation type="journal article" date="2015" name="Sci. Rep.">
        <title>Chromosome-level genome map provides insights into diverse defense mechanisms in the medicinal fungus Ganoderma sinense.</title>
        <authorList>
            <person name="Zhu Y."/>
            <person name="Xu J."/>
            <person name="Sun C."/>
            <person name="Zhou S."/>
            <person name="Xu H."/>
            <person name="Nelson D.R."/>
            <person name="Qian J."/>
            <person name="Song J."/>
            <person name="Luo H."/>
            <person name="Xiang L."/>
            <person name="Li Y."/>
            <person name="Xu Z."/>
            <person name="Ji A."/>
            <person name="Wang L."/>
            <person name="Lu S."/>
            <person name="Hayward A."/>
            <person name="Sun W."/>
            <person name="Li X."/>
            <person name="Schwartz D.C."/>
            <person name="Wang Y."/>
            <person name="Chen S."/>
        </authorList>
    </citation>
    <scope>NUCLEOTIDE SEQUENCE [LARGE SCALE GENOMIC DNA]</scope>
    <source>
        <strain evidence="8 9">ZZ0214-1</strain>
    </source>
</reference>
<proteinExistence type="predicted"/>